<feature type="chain" id="PRO_5002247724" evidence="2">
    <location>
        <begin position="26"/>
        <end position="102"/>
    </location>
</feature>
<gene>
    <name evidence="3" type="ORF">MNEG_8211</name>
</gene>
<dbReference type="EMBL" id="KK101754">
    <property type="protein sequence ID" value="KIY99751.1"/>
    <property type="molecule type" value="Genomic_DNA"/>
</dbReference>
<dbReference type="KEGG" id="mng:MNEG_8211"/>
<feature type="region of interest" description="Disordered" evidence="1">
    <location>
        <begin position="25"/>
        <end position="50"/>
    </location>
</feature>
<name>A0A0D2MGA5_9CHLO</name>
<dbReference type="GeneID" id="25741087"/>
<sequence>MAAPLSASGRLLLLLVAALASTTDATNAADAKPGPATLPRQAPAAPAAAVAAPNSSAEAAPLAAPPLGRLSPYNGGGALNVCTSETIPSEWVTRGWAGTRAS</sequence>
<evidence type="ECO:0000313" key="3">
    <source>
        <dbReference type="EMBL" id="KIY99751.1"/>
    </source>
</evidence>
<accession>A0A0D2MGA5</accession>
<feature type="signal peptide" evidence="2">
    <location>
        <begin position="1"/>
        <end position="25"/>
    </location>
</feature>
<dbReference type="Proteomes" id="UP000054498">
    <property type="component" value="Unassembled WGS sequence"/>
</dbReference>
<evidence type="ECO:0000256" key="1">
    <source>
        <dbReference type="SAM" id="MobiDB-lite"/>
    </source>
</evidence>
<proteinExistence type="predicted"/>
<evidence type="ECO:0000313" key="4">
    <source>
        <dbReference type="Proteomes" id="UP000054498"/>
    </source>
</evidence>
<keyword evidence="4" id="KW-1185">Reference proteome</keyword>
<reference evidence="3 4" key="1">
    <citation type="journal article" date="2013" name="BMC Genomics">
        <title>Reconstruction of the lipid metabolism for the microalga Monoraphidium neglectum from its genome sequence reveals characteristics suitable for biofuel production.</title>
        <authorList>
            <person name="Bogen C."/>
            <person name="Al-Dilaimi A."/>
            <person name="Albersmeier A."/>
            <person name="Wichmann J."/>
            <person name="Grundmann M."/>
            <person name="Rupp O."/>
            <person name="Lauersen K.J."/>
            <person name="Blifernez-Klassen O."/>
            <person name="Kalinowski J."/>
            <person name="Goesmann A."/>
            <person name="Mussgnug J.H."/>
            <person name="Kruse O."/>
        </authorList>
    </citation>
    <scope>NUCLEOTIDE SEQUENCE [LARGE SCALE GENOMIC DNA]</scope>
    <source>
        <strain evidence="3 4">SAG 48.87</strain>
    </source>
</reference>
<organism evidence="3 4">
    <name type="scientific">Monoraphidium neglectum</name>
    <dbReference type="NCBI Taxonomy" id="145388"/>
    <lineage>
        <taxon>Eukaryota</taxon>
        <taxon>Viridiplantae</taxon>
        <taxon>Chlorophyta</taxon>
        <taxon>core chlorophytes</taxon>
        <taxon>Chlorophyceae</taxon>
        <taxon>CS clade</taxon>
        <taxon>Sphaeropleales</taxon>
        <taxon>Selenastraceae</taxon>
        <taxon>Monoraphidium</taxon>
    </lineage>
</organism>
<dbReference type="AlphaFoldDB" id="A0A0D2MGA5"/>
<evidence type="ECO:0000256" key="2">
    <source>
        <dbReference type="SAM" id="SignalP"/>
    </source>
</evidence>
<dbReference type="RefSeq" id="XP_013898771.1">
    <property type="nucleotide sequence ID" value="XM_014043317.1"/>
</dbReference>
<keyword evidence="2" id="KW-0732">Signal</keyword>
<protein>
    <submittedName>
        <fullName evidence="3">Uncharacterized protein</fullName>
    </submittedName>
</protein>